<comment type="caution">
    <text evidence="1">The sequence shown here is derived from an EMBL/GenBank/DDBJ whole genome shotgun (WGS) entry which is preliminary data.</text>
</comment>
<dbReference type="EMBL" id="ADLN01000127">
    <property type="protein sequence ID" value="EHI57087.1"/>
    <property type="molecule type" value="Genomic_DNA"/>
</dbReference>
<protein>
    <submittedName>
        <fullName evidence="1">Uncharacterized protein</fullName>
    </submittedName>
</protein>
<dbReference type="HOGENOM" id="CLU_2409273_0_0_9"/>
<evidence type="ECO:0000313" key="1">
    <source>
        <dbReference type="EMBL" id="EHI57087.1"/>
    </source>
</evidence>
<gene>
    <name evidence="1" type="ORF">HMPREF9473_04994</name>
</gene>
<keyword evidence="2" id="KW-1185">Reference proteome</keyword>
<accession>G5INB6</accession>
<name>G5INB6_9FIRM</name>
<proteinExistence type="predicted"/>
<dbReference type="AlphaFoldDB" id="G5INB6"/>
<organism evidence="1 2">
    <name type="scientific">Hungatella hathewayi WAL-18680</name>
    <dbReference type="NCBI Taxonomy" id="742737"/>
    <lineage>
        <taxon>Bacteria</taxon>
        <taxon>Bacillati</taxon>
        <taxon>Bacillota</taxon>
        <taxon>Clostridia</taxon>
        <taxon>Lachnospirales</taxon>
        <taxon>Lachnospiraceae</taxon>
        <taxon>Hungatella</taxon>
    </lineage>
</organism>
<dbReference type="Proteomes" id="UP000005384">
    <property type="component" value="Unassembled WGS sequence"/>
</dbReference>
<reference evidence="1 2" key="1">
    <citation type="submission" date="2011-08" db="EMBL/GenBank/DDBJ databases">
        <title>The Genome Sequence of Clostridium hathewayi WAL-18680.</title>
        <authorList>
            <consortium name="The Broad Institute Genome Sequencing Platform"/>
            <person name="Earl A."/>
            <person name="Ward D."/>
            <person name="Feldgarden M."/>
            <person name="Gevers D."/>
            <person name="Finegold S.M."/>
            <person name="Summanen P.H."/>
            <person name="Molitoris D.R."/>
            <person name="Song M."/>
            <person name="Daigneault M."/>
            <person name="Allen-Vercoe E."/>
            <person name="Young S.K."/>
            <person name="Zeng Q."/>
            <person name="Gargeya S."/>
            <person name="Fitzgerald M."/>
            <person name="Haas B."/>
            <person name="Abouelleil A."/>
            <person name="Alvarado L."/>
            <person name="Arachchi H.M."/>
            <person name="Berlin A."/>
            <person name="Brown A."/>
            <person name="Chapman S.B."/>
            <person name="Chen Z."/>
            <person name="Dunbar C."/>
            <person name="Freedman E."/>
            <person name="Gearin G."/>
            <person name="Gellesch M."/>
            <person name="Goldberg J."/>
            <person name="Griggs A."/>
            <person name="Gujja S."/>
            <person name="Heiman D."/>
            <person name="Howarth C."/>
            <person name="Larson L."/>
            <person name="Lui A."/>
            <person name="MacDonald P.J.P."/>
            <person name="Montmayeur A."/>
            <person name="Murphy C."/>
            <person name="Neiman D."/>
            <person name="Pearson M."/>
            <person name="Priest M."/>
            <person name="Roberts A."/>
            <person name="Saif S."/>
            <person name="Shea T."/>
            <person name="Shenoy N."/>
            <person name="Sisk P."/>
            <person name="Stolte C."/>
            <person name="Sykes S."/>
            <person name="Wortman J."/>
            <person name="Nusbaum C."/>
            <person name="Birren B."/>
        </authorList>
    </citation>
    <scope>NUCLEOTIDE SEQUENCE [LARGE SCALE GENOMIC DNA]</scope>
    <source>
        <strain evidence="1 2">WAL-18680</strain>
    </source>
</reference>
<evidence type="ECO:0000313" key="2">
    <source>
        <dbReference type="Proteomes" id="UP000005384"/>
    </source>
</evidence>
<sequence length="92" mass="10217">MNFNINSNNNKRYLDCTPFAGVLSTESDAMELISACFSNNTENLLLHERSVSMSRVGYANGMKGELKCPSIFKIYNCCGSKPELVCSTAKRH</sequence>